<dbReference type="RefSeq" id="WP_146851820.1">
    <property type="nucleotide sequence ID" value="NZ_BAAAHR010000002.1"/>
</dbReference>
<evidence type="ECO:0008006" key="5">
    <source>
        <dbReference type="Google" id="ProtNLM"/>
    </source>
</evidence>
<dbReference type="Proteomes" id="UP000522688">
    <property type="component" value="Unassembled WGS sequence"/>
</dbReference>
<gene>
    <name evidence="2" type="ORF">FB463_000734</name>
    <name evidence="1" type="ORF">FFA01_00820</name>
</gene>
<name>A0A7W3JGN4_9MICO</name>
<evidence type="ECO:0000313" key="1">
    <source>
        <dbReference type="EMBL" id="GEK81773.1"/>
    </source>
</evidence>
<dbReference type="OrthoDB" id="5049119at2"/>
<accession>A0A7W3JGN4</accession>
<dbReference type="EMBL" id="BJUV01000001">
    <property type="protein sequence ID" value="GEK81773.1"/>
    <property type="molecule type" value="Genomic_DNA"/>
</dbReference>
<dbReference type="AlphaFoldDB" id="A0A7W3JGN4"/>
<evidence type="ECO:0000313" key="3">
    <source>
        <dbReference type="Proteomes" id="UP000321154"/>
    </source>
</evidence>
<evidence type="ECO:0000313" key="2">
    <source>
        <dbReference type="EMBL" id="MBA8812510.1"/>
    </source>
</evidence>
<keyword evidence="3" id="KW-1185">Reference proteome</keyword>
<sequence length="436" mass="46554">MTSVVSAVRRNVPSAPAEAPTTRFPIAAVDRLGAGGHVLSVFGPVALPSREALVDALWRIASLGPDARLGLRATGARDWAFTLEGLRERCERMVVEAPELEDVTAAEAIELLVDRIEPGLPVLVLLAGERLLTVFDHGVVDARFTTRLPATLIDVARGGDLPTWLSADNAGRPLWRAFVETFAKHPSRVLTLLRARRVESSVVPVAEPVDRPVIDWTGSTSVVAASGTRESFRGLHTWLRRRDESVSFGAGAIVALRAALAAEGLRLAADSEMVYDVRGYLPSGTEVTGNFVTGVPVTGGDDLVAVDQSIAQTTDSGRPLAALMAGAVKESLRPGRHESPDTTPAHARAHVVVSNLGVNRPLQSLPWIRDGRTIEAVSAVHPIAPETVAAQLVVLDGVLHATVSYNDTTFDREAVERAVRSFVDDPVALLDGVVRR</sequence>
<dbReference type="EMBL" id="JACGWW010000001">
    <property type="protein sequence ID" value="MBA8812510.1"/>
    <property type="molecule type" value="Genomic_DNA"/>
</dbReference>
<evidence type="ECO:0000313" key="4">
    <source>
        <dbReference type="Proteomes" id="UP000522688"/>
    </source>
</evidence>
<comment type="caution">
    <text evidence="2">The sequence shown here is derived from an EMBL/GenBank/DDBJ whole genome shotgun (WGS) entry which is preliminary data.</text>
</comment>
<protein>
    <recommendedName>
        <fullName evidence="5">Condensation domain-containing protein</fullName>
    </recommendedName>
</protein>
<reference evidence="1 3" key="1">
    <citation type="submission" date="2019-07" db="EMBL/GenBank/DDBJ databases">
        <title>Whole genome shotgun sequence of Frigoribacterium faeni NBRC 103066.</title>
        <authorList>
            <person name="Hosoyama A."/>
            <person name="Uohara A."/>
            <person name="Ohji S."/>
            <person name="Ichikawa N."/>
        </authorList>
    </citation>
    <scope>NUCLEOTIDE SEQUENCE [LARGE SCALE GENOMIC DNA]</scope>
    <source>
        <strain evidence="1 3">NBRC 103066</strain>
    </source>
</reference>
<reference evidence="2 4" key="2">
    <citation type="submission" date="2020-07" db="EMBL/GenBank/DDBJ databases">
        <title>Sequencing the genomes of 1000 actinobacteria strains.</title>
        <authorList>
            <person name="Klenk H.-P."/>
        </authorList>
    </citation>
    <scope>NUCLEOTIDE SEQUENCE [LARGE SCALE GENOMIC DNA]</scope>
    <source>
        <strain evidence="2 4">DSM 10309</strain>
    </source>
</reference>
<organism evidence="2 4">
    <name type="scientific">Frigoribacterium faeni</name>
    <dbReference type="NCBI Taxonomy" id="145483"/>
    <lineage>
        <taxon>Bacteria</taxon>
        <taxon>Bacillati</taxon>
        <taxon>Actinomycetota</taxon>
        <taxon>Actinomycetes</taxon>
        <taxon>Micrococcales</taxon>
        <taxon>Microbacteriaceae</taxon>
        <taxon>Frigoribacterium</taxon>
    </lineage>
</organism>
<dbReference type="Proteomes" id="UP000321154">
    <property type="component" value="Unassembled WGS sequence"/>
</dbReference>
<proteinExistence type="predicted"/>